<evidence type="ECO:0000256" key="1">
    <source>
        <dbReference type="ARBA" id="ARBA00004123"/>
    </source>
</evidence>
<dbReference type="NCBIfam" id="TIGR01557">
    <property type="entry name" value="myb_SHAQKYF"/>
    <property type="match status" value="1"/>
</dbReference>
<gene>
    <name evidence="8" type="ORF">HU200_031644</name>
</gene>
<dbReference type="Pfam" id="PF00249">
    <property type="entry name" value="Myb_DNA-binding"/>
    <property type="match status" value="1"/>
</dbReference>
<dbReference type="SUPFAM" id="SSF46689">
    <property type="entry name" value="Homeodomain-like"/>
    <property type="match status" value="1"/>
</dbReference>
<keyword evidence="6" id="KW-1133">Transmembrane helix</keyword>
<dbReference type="InterPro" id="IPR009057">
    <property type="entry name" value="Homeodomain-like_sf"/>
</dbReference>
<proteinExistence type="predicted"/>
<comment type="caution">
    <text evidence="8">The sequence shown here is derived from an EMBL/GenBank/DDBJ whole genome shotgun (WGS) entry which is preliminary data.</text>
</comment>
<feature type="domain" description="HTH myb-type" evidence="7">
    <location>
        <begin position="164"/>
        <end position="224"/>
    </location>
</feature>
<dbReference type="PANTHER" id="PTHR31499">
    <property type="entry name" value="MYB FAMILY TRANSCRIPTION FACTOR PHL11"/>
    <property type="match status" value="1"/>
</dbReference>
<evidence type="ECO:0000313" key="9">
    <source>
        <dbReference type="Proteomes" id="UP000636709"/>
    </source>
</evidence>
<dbReference type="EMBL" id="JACEFO010001776">
    <property type="protein sequence ID" value="KAF8704151.1"/>
    <property type="molecule type" value="Genomic_DNA"/>
</dbReference>
<keyword evidence="9" id="KW-1185">Reference proteome</keyword>
<dbReference type="GO" id="GO:0003677">
    <property type="term" value="F:DNA binding"/>
    <property type="evidence" value="ECO:0007669"/>
    <property type="project" value="UniProtKB-KW"/>
</dbReference>
<dbReference type="Gene3D" id="1.10.10.60">
    <property type="entry name" value="Homeodomain-like"/>
    <property type="match status" value="1"/>
</dbReference>
<evidence type="ECO:0000313" key="8">
    <source>
        <dbReference type="EMBL" id="KAF8704151.1"/>
    </source>
</evidence>
<keyword evidence="3" id="KW-0238">DNA-binding</keyword>
<keyword evidence="2" id="KW-0805">Transcription regulation</keyword>
<evidence type="ECO:0000256" key="4">
    <source>
        <dbReference type="ARBA" id="ARBA00023163"/>
    </source>
</evidence>
<dbReference type="InterPro" id="IPR046955">
    <property type="entry name" value="PHR1-like"/>
</dbReference>
<keyword evidence="6" id="KW-0812">Transmembrane</keyword>
<evidence type="ECO:0000256" key="2">
    <source>
        <dbReference type="ARBA" id="ARBA00023015"/>
    </source>
</evidence>
<accession>A0A835ER85</accession>
<reference evidence="8" key="1">
    <citation type="submission" date="2020-07" db="EMBL/GenBank/DDBJ databases">
        <title>Genome sequence and genetic diversity analysis of an under-domesticated orphan crop, white fonio (Digitaria exilis).</title>
        <authorList>
            <person name="Bennetzen J.L."/>
            <person name="Chen S."/>
            <person name="Ma X."/>
            <person name="Wang X."/>
            <person name="Yssel A.E.J."/>
            <person name="Chaluvadi S.R."/>
            <person name="Johnson M."/>
            <person name="Gangashetty P."/>
            <person name="Hamidou F."/>
            <person name="Sanogo M.D."/>
            <person name="Zwaenepoel A."/>
            <person name="Wallace J."/>
            <person name="Van De Peer Y."/>
            <person name="Van Deynze A."/>
        </authorList>
    </citation>
    <scope>NUCLEOTIDE SEQUENCE</scope>
    <source>
        <tissue evidence="8">Leaves</tissue>
    </source>
</reference>
<name>A0A835ER85_9POAL</name>
<dbReference type="AlphaFoldDB" id="A0A835ER85"/>
<keyword evidence="5" id="KW-0539">Nucleus</keyword>
<evidence type="ECO:0000259" key="7">
    <source>
        <dbReference type="PROSITE" id="PS51294"/>
    </source>
</evidence>
<dbReference type="InterPro" id="IPR001005">
    <property type="entry name" value="SANT/Myb"/>
</dbReference>
<dbReference type="GO" id="GO:0005634">
    <property type="term" value="C:nucleus"/>
    <property type="evidence" value="ECO:0007669"/>
    <property type="project" value="UniProtKB-SubCell"/>
</dbReference>
<dbReference type="InterPro" id="IPR017930">
    <property type="entry name" value="Myb_dom"/>
</dbReference>
<dbReference type="PROSITE" id="PS51294">
    <property type="entry name" value="HTH_MYB"/>
    <property type="match status" value="1"/>
</dbReference>
<dbReference type="FunFam" id="1.10.10.60:FF:000007">
    <property type="entry name" value="Two-component response regulator"/>
    <property type="match status" value="1"/>
</dbReference>
<keyword evidence="6" id="KW-0472">Membrane</keyword>
<organism evidence="8 9">
    <name type="scientific">Digitaria exilis</name>
    <dbReference type="NCBI Taxonomy" id="1010633"/>
    <lineage>
        <taxon>Eukaryota</taxon>
        <taxon>Viridiplantae</taxon>
        <taxon>Streptophyta</taxon>
        <taxon>Embryophyta</taxon>
        <taxon>Tracheophyta</taxon>
        <taxon>Spermatophyta</taxon>
        <taxon>Magnoliopsida</taxon>
        <taxon>Liliopsida</taxon>
        <taxon>Poales</taxon>
        <taxon>Poaceae</taxon>
        <taxon>PACMAD clade</taxon>
        <taxon>Panicoideae</taxon>
        <taxon>Panicodae</taxon>
        <taxon>Paniceae</taxon>
        <taxon>Anthephorinae</taxon>
        <taxon>Digitaria</taxon>
    </lineage>
</organism>
<comment type="subcellular location">
    <subcellularLocation>
        <location evidence="1">Nucleus</location>
    </subcellularLocation>
</comment>
<feature type="transmembrane region" description="Helical" evidence="6">
    <location>
        <begin position="243"/>
        <end position="263"/>
    </location>
</feature>
<dbReference type="PANTHER" id="PTHR31499:SF80">
    <property type="entry name" value="HTH MYB-TYPE DOMAIN-CONTAINING PROTEIN"/>
    <property type="match status" value="1"/>
</dbReference>
<dbReference type="Proteomes" id="UP000636709">
    <property type="component" value="Unassembled WGS sequence"/>
</dbReference>
<keyword evidence="4" id="KW-0804">Transcription</keyword>
<dbReference type="OrthoDB" id="654460at2759"/>
<evidence type="ECO:0000256" key="6">
    <source>
        <dbReference type="SAM" id="Phobius"/>
    </source>
</evidence>
<evidence type="ECO:0000256" key="5">
    <source>
        <dbReference type="ARBA" id="ARBA00023242"/>
    </source>
</evidence>
<protein>
    <recommendedName>
        <fullName evidence="7">HTH myb-type domain-containing protein</fullName>
    </recommendedName>
</protein>
<sequence length="284" mass="31558">MASSSSTFSTAIAHGQFSNLTPSILHSFNAEIMSPDSISYTRVSEQSLQANYSGLPAEARLGSGAQHNNGIHSMEGQHYPGSDRTLDESDDREWLRCLANGSMDGIITTNITSEYPQMAESAPINSEMWQQERMIHQSVTFPSNLQQVYPTVSPLATANANSPKRTKARMRWTTEMHDRFIDAVNQLGGNAGAKPKDILGIMDVEGLTRDQVKSHLQKYKSAQVKHRSSEGQLMVVGNIASHLFEYPLFLCPFIIGIAFYFVFSSEPFVFRYLHSSHAIHLPNC</sequence>
<evidence type="ECO:0000256" key="3">
    <source>
        <dbReference type="ARBA" id="ARBA00023125"/>
    </source>
</evidence>
<dbReference type="GO" id="GO:0003700">
    <property type="term" value="F:DNA-binding transcription factor activity"/>
    <property type="evidence" value="ECO:0007669"/>
    <property type="project" value="InterPro"/>
</dbReference>
<dbReference type="InterPro" id="IPR006447">
    <property type="entry name" value="Myb_dom_plants"/>
</dbReference>